<dbReference type="GeneID" id="118276305"/>
<proteinExistence type="predicted"/>
<dbReference type="AlphaFoldDB" id="A0A9R0DET7"/>
<dbReference type="Proteomes" id="UP000829999">
    <property type="component" value="Chromosome 31"/>
</dbReference>
<dbReference type="RefSeq" id="XP_035450459.2">
    <property type="nucleotide sequence ID" value="XM_035594566.2"/>
</dbReference>
<gene>
    <name evidence="2" type="primary">LOC118276305</name>
</gene>
<evidence type="ECO:0000313" key="1">
    <source>
        <dbReference type="Proteomes" id="UP000829999"/>
    </source>
</evidence>
<sequence length="346" mass="38883">MALTLTDVNKLMNRETMSDSTTMSKLNQCCLSKIKNVAMKKLAQTQLVLTVNKNDLNNNTSCTGLCNKEILTIPVNIPKAIAPAFHKEDLKLFLENQAYINNSLNIPVYANTLPAIVPNPVTLYGQQIYPMAGALIQPVIAPIVPQLSIQQNLSNVPDVINDCYVPEQQMVDAKDIYNAETFNQEKLYEELDQSNLGNEIDTSNNEEVGDPLEVYLSLPKAIFPSANMLALDPNPIIDEFCKMPNLQRHAPWLLDLEFGIPKTVVTRPLPIYNVKLNSINCKNTPDAIHPGFESCNPDFKSVILFYYDCVVSAWYRGYMTITSDRSVENFQSWLLLPMQILGMCWS</sequence>
<keyword evidence="1" id="KW-1185">Reference proteome</keyword>
<dbReference type="OrthoDB" id="7285054at2759"/>
<accession>A0A9R0DET7</accession>
<protein>
    <submittedName>
        <fullName evidence="2">Uncharacterized protein LOC118276305</fullName>
    </submittedName>
</protein>
<reference evidence="2" key="1">
    <citation type="submission" date="2025-08" db="UniProtKB">
        <authorList>
            <consortium name="RefSeq"/>
        </authorList>
    </citation>
    <scope>IDENTIFICATION</scope>
    <source>
        <tissue evidence="2">Whole larval tissue</tissue>
    </source>
</reference>
<organism evidence="1 2">
    <name type="scientific">Spodoptera frugiperda</name>
    <name type="common">Fall armyworm</name>
    <dbReference type="NCBI Taxonomy" id="7108"/>
    <lineage>
        <taxon>Eukaryota</taxon>
        <taxon>Metazoa</taxon>
        <taxon>Ecdysozoa</taxon>
        <taxon>Arthropoda</taxon>
        <taxon>Hexapoda</taxon>
        <taxon>Insecta</taxon>
        <taxon>Pterygota</taxon>
        <taxon>Neoptera</taxon>
        <taxon>Endopterygota</taxon>
        <taxon>Lepidoptera</taxon>
        <taxon>Glossata</taxon>
        <taxon>Ditrysia</taxon>
        <taxon>Noctuoidea</taxon>
        <taxon>Noctuidae</taxon>
        <taxon>Amphipyrinae</taxon>
        <taxon>Spodoptera</taxon>
    </lineage>
</organism>
<evidence type="ECO:0000313" key="2">
    <source>
        <dbReference type="RefSeq" id="XP_035450459.2"/>
    </source>
</evidence>
<name>A0A9R0DET7_SPOFR</name>